<dbReference type="PRINTS" id="PR00042">
    <property type="entry name" value="LEUZIPPRFOS"/>
</dbReference>
<dbReference type="GO" id="GO:0000981">
    <property type="term" value="F:DNA-binding transcription factor activity, RNA polymerase II-specific"/>
    <property type="evidence" value="ECO:0007669"/>
    <property type="project" value="TreeGrafter"/>
</dbReference>
<dbReference type="EMBL" id="JAULJE010000013">
    <property type="protein sequence ID" value="KAK1335564.1"/>
    <property type="molecule type" value="Genomic_DNA"/>
</dbReference>
<dbReference type="SMART" id="SM00338">
    <property type="entry name" value="BRLZ"/>
    <property type="match status" value="1"/>
</dbReference>
<evidence type="ECO:0000313" key="4">
    <source>
        <dbReference type="EMBL" id="KAK1335564.1"/>
    </source>
</evidence>
<feature type="compositionally biased region" description="Low complexity" evidence="2">
    <location>
        <begin position="311"/>
        <end position="330"/>
    </location>
</feature>
<dbReference type="GO" id="GO:0005634">
    <property type="term" value="C:nucleus"/>
    <property type="evidence" value="ECO:0007669"/>
    <property type="project" value="TreeGrafter"/>
</dbReference>
<dbReference type="Pfam" id="PF00170">
    <property type="entry name" value="bZIP_1"/>
    <property type="match status" value="1"/>
</dbReference>
<dbReference type="GO" id="GO:0000978">
    <property type="term" value="F:RNA polymerase II cis-regulatory region sequence-specific DNA binding"/>
    <property type="evidence" value="ECO:0007669"/>
    <property type="project" value="TreeGrafter"/>
</dbReference>
<feature type="region of interest" description="Disordered" evidence="2">
    <location>
        <begin position="1"/>
        <end position="69"/>
    </location>
</feature>
<dbReference type="CDD" id="cd14721">
    <property type="entry name" value="bZIP_Fos"/>
    <property type="match status" value="1"/>
</dbReference>
<evidence type="ECO:0000313" key="5">
    <source>
        <dbReference type="Proteomes" id="UP001177744"/>
    </source>
</evidence>
<dbReference type="PANTHER" id="PTHR23351">
    <property type="entry name" value="FOS TRANSCRIPTION FACTOR-RELATED"/>
    <property type="match status" value="1"/>
</dbReference>
<keyword evidence="5" id="KW-1185">Reference proteome</keyword>
<dbReference type="PROSITE" id="PS00036">
    <property type="entry name" value="BZIP_BASIC"/>
    <property type="match status" value="1"/>
</dbReference>
<name>A0AA40LL80_CNENI</name>
<reference evidence="4" key="1">
    <citation type="submission" date="2023-06" db="EMBL/GenBank/DDBJ databases">
        <title>Reference genome for the Northern bat (Eptesicus nilssonii), a most northern bat species.</title>
        <authorList>
            <person name="Laine V.N."/>
            <person name="Pulliainen A.T."/>
            <person name="Lilley T.M."/>
        </authorList>
    </citation>
    <scope>NUCLEOTIDE SEQUENCE</scope>
    <source>
        <strain evidence="4">BLF_Eptnil</strain>
        <tissue evidence="4">Kidney</tissue>
    </source>
</reference>
<feature type="compositionally biased region" description="Basic and acidic residues" evidence="2">
    <location>
        <begin position="34"/>
        <end position="44"/>
    </location>
</feature>
<dbReference type="PROSITE" id="PS50217">
    <property type="entry name" value="BZIP"/>
    <property type="match status" value="1"/>
</dbReference>
<sequence length="330" mass="35609">MFRDFGEPGPSSGPGGAYGGPAQPPATGQQVGANRDREVPERARGRAAGNSRTPDDRPERRPLASGGTRAAAGAYFLSRGCEHVSLGEGRSGKFHLVPSINAVSGSQELQWMVQPHFLGPSSYPRPLAYPQYSYPQPRPGVIRALGPPPGVRRRPSEQISPEEEERRRVRRERNKLAAAKCRNRRKELTDFLQAETDKLEDEKSGLQREIEELQKQKERLELVLEAHRPICKIPEGAKESDTGGPGGTSSPPAPSRPVPCISLSPGPVLEPEALHTPTLMTTPSLTPFTPSLVFTYPSTPEPCASAHRRSSSSSGDPSSDPLGSPTLLAL</sequence>
<gene>
    <name evidence="4" type="ORF">QTO34_003354</name>
</gene>
<feature type="compositionally biased region" description="Basic and acidic residues" evidence="2">
    <location>
        <begin position="53"/>
        <end position="62"/>
    </location>
</feature>
<dbReference type="InterPro" id="IPR046347">
    <property type="entry name" value="bZIP_sf"/>
</dbReference>
<comment type="caution">
    <text evidence="4">The sequence shown here is derived from an EMBL/GenBank/DDBJ whole genome shotgun (WGS) entry which is preliminary data.</text>
</comment>
<proteinExistence type="predicted"/>
<dbReference type="PANTHER" id="PTHR23351:SF6">
    <property type="entry name" value="FOS-RELATED ANTIGEN 1"/>
    <property type="match status" value="1"/>
</dbReference>
<dbReference type="Gene3D" id="1.20.5.170">
    <property type="match status" value="1"/>
</dbReference>
<dbReference type="FunFam" id="1.20.5.170:FF:000006">
    <property type="entry name" value="fos-related antigen 2 isoform X1"/>
    <property type="match status" value="1"/>
</dbReference>
<dbReference type="Proteomes" id="UP001177744">
    <property type="component" value="Unassembled WGS sequence"/>
</dbReference>
<feature type="region of interest" description="Disordered" evidence="2">
    <location>
        <begin position="228"/>
        <end position="330"/>
    </location>
</feature>
<dbReference type="SUPFAM" id="SSF57959">
    <property type="entry name" value="Leucine zipper domain"/>
    <property type="match status" value="1"/>
</dbReference>
<evidence type="ECO:0000259" key="3">
    <source>
        <dbReference type="PROSITE" id="PS50217"/>
    </source>
</evidence>
<organism evidence="4 5">
    <name type="scientific">Cnephaeus nilssonii</name>
    <name type="common">Northern bat</name>
    <name type="synonym">Eptesicus nilssonii</name>
    <dbReference type="NCBI Taxonomy" id="3371016"/>
    <lineage>
        <taxon>Eukaryota</taxon>
        <taxon>Metazoa</taxon>
        <taxon>Chordata</taxon>
        <taxon>Craniata</taxon>
        <taxon>Vertebrata</taxon>
        <taxon>Euteleostomi</taxon>
        <taxon>Mammalia</taxon>
        <taxon>Eutheria</taxon>
        <taxon>Laurasiatheria</taxon>
        <taxon>Chiroptera</taxon>
        <taxon>Yangochiroptera</taxon>
        <taxon>Vespertilionidae</taxon>
        <taxon>Cnephaeus</taxon>
    </lineage>
</organism>
<dbReference type="InterPro" id="IPR004827">
    <property type="entry name" value="bZIP"/>
</dbReference>
<evidence type="ECO:0000256" key="2">
    <source>
        <dbReference type="SAM" id="MobiDB-lite"/>
    </source>
</evidence>
<feature type="domain" description="BZIP" evidence="3">
    <location>
        <begin position="164"/>
        <end position="227"/>
    </location>
</feature>
<feature type="compositionally biased region" description="Low complexity" evidence="2">
    <location>
        <begin position="274"/>
        <end position="292"/>
    </location>
</feature>
<keyword evidence="1" id="KW-0539">Nucleus</keyword>
<dbReference type="AlphaFoldDB" id="A0AA40LL80"/>
<protein>
    <recommendedName>
        <fullName evidence="3">BZIP domain-containing protein</fullName>
    </recommendedName>
</protein>
<accession>A0AA40LL80</accession>
<feature type="region of interest" description="Disordered" evidence="2">
    <location>
        <begin position="138"/>
        <end position="173"/>
    </location>
</feature>
<evidence type="ECO:0000256" key="1">
    <source>
        <dbReference type="ARBA" id="ARBA00023242"/>
    </source>
</evidence>
<dbReference type="InterPro" id="IPR000837">
    <property type="entry name" value="AP-1"/>
</dbReference>